<gene>
    <name evidence="1" type="ORF">Z043_121624</name>
</gene>
<reference evidence="1 2" key="1">
    <citation type="submission" date="2015-08" db="EMBL/GenBank/DDBJ databases">
        <title>The genome of the Asian arowana (Scleropages formosus).</title>
        <authorList>
            <person name="Tan M.H."/>
            <person name="Gan H.M."/>
            <person name="Croft L.J."/>
            <person name="Austin C.M."/>
        </authorList>
    </citation>
    <scope>NUCLEOTIDE SEQUENCE [LARGE SCALE GENOMIC DNA]</scope>
    <source>
        <strain evidence="1">Aro1</strain>
    </source>
</reference>
<proteinExistence type="predicted"/>
<comment type="caution">
    <text evidence="1">The sequence shown here is derived from an EMBL/GenBank/DDBJ whole genome shotgun (WGS) entry which is preliminary data.</text>
</comment>
<name>A0A0P7WH38_SCLFO</name>
<accession>A0A0P7WH38</accession>
<evidence type="ECO:0000313" key="1">
    <source>
        <dbReference type="EMBL" id="KPP60383.1"/>
    </source>
</evidence>
<feature type="non-terminal residue" evidence="1">
    <location>
        <position position="1"/>
    </location>
</feature>
<evidence type="ECO:0000313" key="2">
    <source>
        <dbReference type="Proteomes" id="UP000034805"/>
    </source>
</evidence>
<sequence>EDMNSLAGRSVLSLCRQAAGGPAVKTLMNQGQRAVRATGLAPASLCHSGAGQQRAINVKKRGYDVTRNPHLNKFLGCLLSPADERMMLSRSTAPIEGMSRKSWKLEWQQDFEEGGRTERLRSQQFLSATACWQREELTGRRSCAGNVDLSSTELLERQQYARV</sequence>
<dbReference type="Proteomes" id="UP000034805">
    <property type="component" value="Unassembled WGS sequence"/>
</dbReference>
<organism evidence="1 2">
    <name type="scientific">Scleropages formosus</name>
    <name type="common">Asian bonytongue</name>
    <name type="synonym">Osteoglossum formosum</name>
    <dbReference type="NCBI Taxonomy" id="113540"/>
    <lineage>
        <taxon>Eukaryota</taxon>
        <taxon>Metazoa</taxon>
        <taxon>Chordata</taxon>
        <taxon>Craniata</taxon>
        <taxon>Vertebrata</taxon>
        <taxon>Euteleostomi</taxon>
        <taxon>Actinopterygii</taxon>
        <taxon>Neopterygii</taxon>
        <taxon>Teleostei</taxon>
        <taxon>Osteoglossocephala</taxon>
        <taxon>Osteoglossomorpha</taxon>
        <taxon>Osteoglossiformes</taxon>
        <taxon>Osteoglossidae</taxon>
        <taxon>Scleropages</taxon>
    </lineage>
</organism>
<dbReference type="AlphaFoldDB" id="A0A0P7WH38"/>
<dbReference type="EMBL" id="JARO02010813">
    <property type="protein sequence ID" value="KPP60383.1"/>
    <property type="molecule type" value="Genomic_DNA"/>
</dbReference>
<protein>
    <submittedName>
        <fullName evidence="1">Uncharacterized protein</fullName>
    </submittedName>
</protein>